<dbReference type="Gene3D" id="1.10.260.40">
    <property type="entry name" value="lambda repressor-like DNA-binding domains"/>
    <property type="match status" value="1"/>
</dbReference>
<dbReference type="PANTHER" id="PTHR34475">
    <property type="match status" value="1"/>
</dbReference>
<keyword evidence="1" id="KW-0812">Transmembrane</keyword>
<dbReference type="GO" id="GO:0003677">
    <property type="term" value="F:DNA binding"/>
    <property type="evidence" value="ECO:0007669"/>
    <property type="project" value="InterPro"/>
</dbReference>
<dbReference type="PANTHER" id="PTHR34475:SF1">
    <property type="entry name" value="CYTOSKELETON PROTEIN RODZ"/>
    <property type="match status" value="1"/>
</dbReference>
<dbReference type="Pfam" id="PF13464">
    <property type="entry name" value="RodZ_C"/>
    <property type="match status" value="1"/>
</dbReference>
<dbReference type="InterPro" id="IPR010982">
    <property type="entry name" value="Lambda_DNA-bd_dom_sf"/>
</dbReference>
<reference evidence="3 4" key="1">
    <citation type="journal article" date="2021" name="bioRxiv">
        <title>Unique metabolic strategies in Hadean analogues reveal hints for primordial physiology.</title>
        <authorList>
            <person name="Nobu M.K."/>
            <person name="Nakai R."/>
            <person name="Tamazawa S."/>
            <person name="Mori H."/>
            <person name="Toyoda A."/>
            <person name="Ijiri A."/>
            <person name="Suzuki S."/>
            <person name="Kurokawa K."/>
            <person name="Kamagata Y."/>
            <person name="Tamaki H."/>
        </authorList>
    </citation>
    <scope>NUCLEOTIDE SEQUENCE [LARGE SCALE GENOMIC DNA]</scope>
    <source>
        <strain evidence="3">BS525</strain>
    </source>
</reference>
<dbReference type="InterPro" id="IPR050400">
    <property type="entry name" value="Bact_Cytoskel_RodZ"/>
</dbReference>
<keyword evidence="1" id="KW-1133">Transmembrane helix</keyword>
<gene>
    <name evidence="3" type="ORF">DDT42_00092</name>
</gene>
<evidence type="ECO:0000256" key="1">
    <source>
        <dbReference type="SAM" id="Phobius"/>
    </source>
</evidence>
<feature type="transmembrane region" description="Helical" evidence="1">
    <location>
        <begin position="93"/>
        <end position="112"/>
    </location>
</feature>
<organism evidence="3 4">
    <name type="scientific">Psychracetigena formicireducens</name>
    <dbReference type="NCBI Taxonomy" id="2986056"/>
    <lineage>
        <taxon>Bacteria</taxon>
        <taxon>Bacillati</taxon>
        <taxon>Candidatus Lithacetigenota</taxon>
        <taxon>Candidatus Psychracetigena</taxon>
    </lineage>
</organism>
<evidence type="ECO:0000259" key="2">
    <source>
        <dbReference type="Pfam" id="PF13464"/>
    </source>
</evidence>
<dbReference type="AlphaFoldDB" id="A0A9E2BER8"/>
<evidence type="ECO:0000313" key="4">
    <source>
        <dbReference type="Proteomes" id="UP000811545"/>
    </source>
</evidence>
<protein>
    <recommendedName>
        <fullName evidence="2">Cytoskeleton protein RodZ-like C-terminal domain-containing protein</fullName>
    </recommendedName>
</protein>
<proteinExistence type="predicted"/>
<comment type="caution">
    <text evidence="3">The sequence shown here is derived from an EMBL/GenBank/DDBJ whole genome shotgun (WGS) entry which is preliminary data.</text>
</comment>
<dbReference type="Proteomes" id="UP000811545">
    <property type="component" value="Unassembled WGS sequence"/>
</dbReference>
<feature type="domain" description="Cytoskeleton protein RodZ-like C-terminal" evidence="2">
    <location>
        <begin position="157"/>
        <end position="223"/>
    </location>
</feature>
<sequence length="232" mass="26586">MNYQEAGHKLRERRISLNRELEQVTSDLKISQEKLEAIETGDVSFFGDLFIYQLFFSTYARYLGIESEDEQQITIPEKLYPEEKSKEKVKINMIFILVPAVFIVLISVIMLWNDEPNLKPINGNQPPQVEEQPVEGKPIENLPIPPIVKEVTVKLVVVKDRCWIQVNIDEIETPVFRGTLYAGEEMEFKGEKEVRLWIGNAGAIKLIVNGVEQPAIGKDGEVIRDLVFYPPD</sequence>
<dbReference type="EMBL" id="QLTW01000002">
    <property type="protein sequence ID" value="MBT9144260.1"/>
    <property type="molecule type" value="Genomic_DNA"/>
</dbReference>
<name>A0A9E2BER8_PSYF1</name>
<keyword evidence="1" id="KW-0472">Membrane</keyword>
<dbReference type="Pfam" id="PF13413">
    <property type="entry name" value="HTH_25"/>
    <property type="match status" value="1"/>
</dbReference>
<accession>A0A9E2BER8</accession>
<evidence type="ECO:0000313" key="3">
    <source>
        <dbReference type="EMBL" id="MBT9144260.1"/>
    </source>
</evidence>
<dbReference type="InterPro" id="IPR025194">
    <property type="entry name" value="RodZ-like_C"/>
</dbReference>